<keyword evidence="10" id="KW-0614">Plasmid</keyword>
<evidence type="ECO:0000256" key="5">
    <source>
        <dbReference type="ARBA" id="ARBA00022857"/>
    </source>
</evidence>
<dbReference type="SUPFAM" id="SSF53597">
    <property type="entry name" value="Dihydrofolate reductase-like"/>
    <property type="match status" value="1"/>
</dbReference>
<evidence type="ECO:0000256" key="1">
    <source>
        <dbReference type="ARBA" id="ARBA00004903"/>
    </source>
</evidence>
<evidence type="ECO:0000256" key="3">
    <source>
        <dbReference type="ARBA" id="ARBA00012856"/>
    </source>
</evidence>
<gene>
    <name evidence="10" type="ORF">KPN_pKPN5p08198</name>
</gene>
<keyword evidence="6" id="KW-0560">Oxidoreductase</keyword>
<feature type="domain" description="DHFR" evidence="9">
    <location>
        <begin position="1"/>
        <end position="184"/>
    </location>
</feature>
<evidence type="ECO:0000256" key="7">
    <source>
        <dbReference type="ARBA" id="ARBA00025067"/>
    </source>
</evidence>
<comment type="pathway">
    <text evidence="1">Cofactor biosynthesis; tetrahydrofolate biosynthesis; 5,6,7,8-tetrahydrofolate from 7,8-dihydrofolate: step 1/1.</text>
</comment>
<dbReference type="GO" id="GO:0006730">
    <property type="term" value="P:one-carbon metabolic process"/>
    <property type="evidence" value="ECO:0007669"/>
    <property type="project" value="UniProtKB-KW"/>
</dbReference>
<evidence type="ECO:0000256" key="2">
    <source>
        <dbReference type="ARBA" id="ARBA00009539"/>
    </source>
</evidence>
<proteinExistence type="inferred from homology"/>
<dbReference type="InterPro" id="IPR024072">
    <property type="entry name" value="DHFR-like_dom_sf"/>
</dbReference>
<keyword evidence="4" id="KW-0554">One-carbon metabolism</keyword>
<name>A6TJ05_KLEP7</name>
<dbReference type="Pfam" id="PF00186">
    <property type="entry name" value="DHFR_1"/>
    <property type="match status" value="1"/>
</dbReference>
<dbReference type="GO" id="GO:0050661">
    <property type="term" value="F:NADP binding"/>
    <property type="evidence" value="ECO:0007669"/>
    <property type="project" value="InterPro"/>
</dbReference>
<dbReference type="GO" id="GO:0046452">
    <property type="term" value="P:dihydrofolate metabolic process"/>
    <property type="evidence" value="ECO:0007669"/>
    <property type="project" value="TreeGrafter"/>
</dbReference>
<evidence type="ECO:0000313" key="11">
    <source>
        <dbReference type="Proteomes" id="UP000000265"/>
    </source>
</evidence>
<dbReference type="PANTHER" id="PTHR48069:SF3">
    <property type="entry name" value="DIHYDROFOLATE REDUCTASE"/>
    <property type="match status" value="1"/>
</dbReference>
<protein>
    <recommendedName>
        <fullName evidence="3">dihydrofolate reductase</fullName>
        <ecNumber evidence="3">1.5.1.3</ecNumber>
    </recommendedName>
</protein>
<dbReference type="EC" id="1.5.1.3" evidence="3"/>
<keyword evidence="5" id="KW-0521">NADP</keyword>
<dbReference type="RefSeq" id="WP_011977799.1">
    <property type="nucleotide sequence ID" value="NC_009651.1"/>
</dbReference>
<comment type="function">
    <text evidence="7">Key enzyme in folate metabolism. Catalyzes an essential reaction for de novo glycine and purine synthesis, and for DNA precursor synthesis.</text>
</comment>
<dbReference type="InterPro" id="IPR012259">
    <property type="entry name" value="DHFR"/>
</dbReference>
<dbReference type="InterPro" id="IPR001796">
    <property type="entry name" value="DHFR_dom"/>
</dbReference>
<evidence type="ECO:0000256" key="8">
    <source>
        <dbReference type="SAM" id="MobiDB-lite"/>
    </source>
</evidence>
<dbReference type="EMBL" id="CP000650">
    <property type="protein sequence ID" value="ABR80578.1"/>
    <property type="molecule type" value="Genomic_DNA"/>
</dbReference>
<dbReference type="Proteomes" id="UP000000265">
    <property type="component" value="Plasmid pKPN5"/>
</dbReference>
<dbReference type="GO" id="GO:0004146">
    <property type="term" value="F:dihydrofolate reductase activity"/>
    <property type="evidence" value="ECO:0007669"/>
    <property type="project" value="UniProtKB-EC"/>
</dbReference>
<dbReference type="AlphaFoldDB" id="A6TJ05"/>
<dbReference type="CDD" id="cd00209">
    <property type="entry name" value="DHFR"/>
    <property type="match status" value="1"/>
</dbReference>
<reference evidence="10 11" key="1">
    <citation type="submission" date="2006-09" db="EMBL/GenBank/DDBJ databases">
        <authorList>
            <consortium name="The Klebsiella pneumonia Genome Sequencing Project"/>
            <person name="McClelland M."/>
            <person name="Sanderson E.K."/>
            <person name="Spieth J."/>
            <person name="Clifton W.S."/>
            <person name="Latreille P."/>
            <person name="Sabo A."/>
            <person name="Pepin K."/>
            <person name="Bhonagiri V."/>
            <person name="Porwollik S."/>
            <person name="Ali J."/>
            <person name="Wilson R.K."/>
        </authorList>
    </citation>
    <scope>NUCLEOTIDE SEQUENCE [LARGE SCALE GENOMIC DNA]</scope>
    <source>
        <strain evidence="11">ATCC 700721 / MGH 78578</strain>
        <plasmid evidence="10 11">pKPN5</plasmid>
    </source>
</reference>
<evidence type="ECO:0000313" key="10">
    <source>
        <dbReference type="EMBL" id="ABR80578.1"/>
    </source>
</evidence>
<dbReference type="GO" id="GO:0046655">
    <property type="term" value="P:folic acid metabolic process"/>
    <property type="evidence" value="ECO:0007669"/>
    <property type="project" value="TreeGrafter"/>
</dbReference>
<dbReference type="Gene3D" id="3.40.430.10">
    <property type="entry name" value="Dihydrofolate Reductase, subunit A"/>
    <property type="match status" value="1"/>
</dbReference>
<evidence type="ECO:0000256" key="4">
    <source>
        <dbReference type="ARBA" id="ARBA00022563"/>
    </source>
</evidence>
<dbReference type="PROSITE" id="PS51330">
    <property type="entry name" value="DHFR_2"/>
    <property type="match status" value="1"/>
</dbReference>
<organism evidence="10 11">
    <name type="scientific">Klebsiella pneumoniae subsp. pneumoniae (strain ATCC 700721 / MGH 78578)</name>
    <dbReference type="NCBI Taxonomy" id="272620"/>
    <lineage>
        <taxon>Bacteria</taxon>
        <taxon>Pseudomonadati</taxon>
        <taxon>Pseudomonadota</taxon>
        <taxon>Gammaproteobacteria</taxon>
        <taxon>Enterobacterales</taxon>
        <taxon>Enterobacteriaceae</taxon>
        <taxon>Klebsiella/Raoultella group</taxon>
        <taxon>Klebsiella</taxon>
        <taxon>Klebsiella pneumoniae complex</taxon>
    </lineage>
</organism>
<dbReference type="PRINTS" id="PR00070">
    <property type="entry name" value="DHFR"/>
</dbReference>
<feature type="region of interest" description="Disordered" evidence="8">
    <location>
        <begin position="236"/>
        <end position="263"/>
    </location>
</feature>
<dbReference type="HOGENOM" id="CLU_1056810_0_0_6"/>
<dbReference type="EnsemblBacteria" id="ABR80578">
    <property type="protein sequence ID" value="ABR80578"/>
    <property type="gene ID" value="KPN_pKPN5p08198"/>
</dbReference>
<evidence type="ECO:0000259" key="9">
    <source>
        <dbReference type="PROSITE" id="PS51330"/>
    </source>
</evidence>
<sequence>MIRMILAINNQCFIGKNNTLMYRLKDDMLNFKKMTQNNIVVMGRKTFESLNNRGLPNRLNVVVTSKAETFEDIQTITTHDMKRSETFTKEGHVVYITPDSFINQFLPFHRDSEDEIWVIGGAQVYEAATPFASEIICTFVDDDEVGDVALKPKLFGGFTHLATLKSVDVDEDNDKPYEITQLVRHEDLEHKLRELQAQQHEMEKEQTQNNLSTPLENGGLRQGEAFVIAATTSAALSQIDTESREDSSDSDSSSSDSSSSSSD</sequence>
<geneLocation type="plasmid" evidence="10 11">
    <name>pKPN5</name>
</geneLocation>
<dbReference type="KEGG" id="kpn:KPN_pKPN5p08198"/>
<evidence type="ECO:0000256" key="6">
    <source>
        <dbReference type="ARBA" id="ARBA00023002"/>
    </source>
</evidence>
<accession>A6TJ05</accession>
<comment type="similarity">
    <text evidence="2">Belongs to the dihydrofolate reductase family.</text>
</comment>
<dbReference type="UniPathway" id="UPA00077">
    <property type="reaction ID" value="UER00158"/>
</dbReference>
<dbReference type="GO" id="GO:0046654">
    <property type="term" value="P:tetrahydrofolate biosynthetic process"/>
    <property type="evidence" value="ECO:0007669"/>
    <property type="project" value="UniProtKB-UniPathway"/>
</dbReference>
<feature type="compositionally biased region" description="Low complexity" evidence="8">
    <location>
        <begin position="250"/>
        <end position="263"/>
    </location>
</feature>
<dbReference type="PANTHER" id="PTHR48069">
    <property type="entry name" value="DIHYDROFOLATE REDUCTASE"/>
    <property type="match status" value="1"/>
</dbReference>